<dbReference type="OrthoDB" id="6359816at2759"/>
<dbReference type="SUPFAM" id="SSF54695">
    <property type="entry name" value="POZ domain"/>
    <property type="match status" value="1"/>
</dbReference>
<organism evidence="2 3">
    <name type="scientific">Teratosphaeria nubilosa</name>
    <dbReference type="NCBI Taxonomy" id="161662"/>
    <lineage>
        <taxon>Eukaryota</taxon>
        <taxon>Fungi</taxon>
        <taxon>Dikarya</taxon>
        <taxon>Ascomycota</taxon>
        <taxon>Pezizomycotina</taxon>
        <taxon>Dothideomycetes</taxon>
        <taxon>Dothideomycetidae</taxon>
        <taxon>Mycosphaerellales</taxon>
        <taxon>Teratosphaeriaceae</taxon>
        <taxon>Teratosphaeria</taxon>
    </lineage>
</organism>
<protein>
    <recommendedName>
        <fullName evidence="1">BTB domain-containing protein</fullName>
    </recommendedName>
</protein>
<accession>A0A6G1LDT9</accession>
<gene>
    <name evidence="2" type="ORF">EJ03DRAFT_373478</name>
</gene>
<dbReference type="EMBL" id="ML995824">
    <property type="protein sequence ID" value="KAF2770598.1"/>
    <property type="molecule type" value="Genomic_DNA"/>
</dbReference>
<dbReference type="AlphaFoldDB" id="A0A6G1LDT9"/>
<sequence>MEAMKQGLIKLFNEKKLTDFTIICGPYTFEVHKAVVCAQSEYFAALPNFSEGTTNKISLKSISDDEDSDDSCDDPEAIKLMIHYFYHHDYRAKNVFDAPSAASVLAKPPRHIASSAPSPHKRVKARGISAARLGPMLADTTDDNMVMHARVFAAACKYHVRTLQTAAAIKFLAAVTANWDHHSFAEAARTVFSSTPEDVMTLRTVIVNAIDDHPDVLTKKEFRNVVKVEQDLMYSIICKNYGVQDPDAKTAGKQGAGPELGCADCGARLRQLRPCSNCGKEYASCCTALCSRNCRVIIHGHEDF</sequence>
<feature type="domain" description="BTB" evidence="1">
    <location>
        <begin position="18"/>
        <end position="94"/>
    </location>
</feature>
<reference evidence="2" key="1">
    <citation type="journal article" date="2020" name="Stud. Mycol.">
        <title>101 Dothideomycetes genomes: a test case for predicting lifestyles and emergence of pathogens.</title>
        <authorList>
            <person name="Haridas S."/>
            <person name="Albert R."/>
            <person name="Binder M."/>
            <person name="Bloem J."/>
            <person name="Labutti K."/>
            <person name="Salamov A."/>
            <person name="Andreopoulos B."/>
            <person name="Baker S."/>
            <person name="Barry K."/>
            <person name="Bills G."/>
            <person name="Bluhm B."/>
            <person name="Cannon C."/>
            <person name="Castanera R."/>
            <person name="Culley D."/>
            <person name="Daum C."/>
            <person name="Ezra D."/>
            <person name="Gonzalez J."/>
            <person name="Henrissat B."/>
            <person name="Kuo A."/>
            <person name="Liang C."/>
            <person name="Lipzen A."/>
            <person name="Lutzoni F."/>
            <person name="Magnuson J."/>
            <person name="Mondo S."/>
            <person name="Nolan M."/>
            <person name="Ohm R."/>
            <person name="Pangilinan J."/>
            <person name="Park H.-J."/>
            <person name="Ramirez L."/>
            <person name="Alfaro M."/>
            <person name="Sun H."/>
            <person name="Tritt A."/>
            <person name="Yoshinaga Y."/>
            <person name="Zwiers L.-H."/>
            <person name="Turgeon B."/>
            <person name="Goodwin S."/>
            <person name="Spatafora J."/>
            <person name="Crous P."/>
            <person name="Grigoriev I."/>
        </authorList>
    </citation>
    <scope>NUCLEOTIDE SEQUENCE</scope>
    <source>
        <strain evidence="2">CBS 116005</strain>
    </source>
</reference>
<name>A0A6G1LDT9_9PEZI</name>
<keyword evidence="3" id="KW-1185">Reference proteome</keyword>
<dbReference type="Pfam" id="PF00651">
    <property type="entry name" value="BTB"/>
    <property type="match status" value="1"/>
</dbReference>
<proteinExistence type="predicted"/>
<evidence type="ECO:0000313" key="3">
    <source>
        <dbReference type="Proteomes" id="UP000799436"/>
    </source>
</evidence>
<dbReference type="CDD" id="cd18186">
    <property type="entry name" value="BTB_POZ_ZBTB_KLHL-like"/>
    <property type="match status" value="1"/>
</dbReference>
<dbReference type="Proteomes" id="UP000799436">
    <property type="component" value="Unassembled WGS sequence"/>
</dbReference>
<evidence type="ECO:0000259" key="1">
    <source>
        <dbReference type="PROSITE" id="PS50097"/>
    </source>
</evidence>
<evidence type="ECO:0000313" key="2">
    <source>
        <dbReference type="EMBL" id="KAF2770598.1"/>
    </source>
</evidence>
<dbReference type="InterPro" id="IPR000210">
    <property type="entry name" value="BTB/POZ_dom"/>
</dbReference>
<dbReference type="Gene3D" id="3.30.710.10">
    <property type="entry name" value="Potassium Channel Kv1.1, Chain A"/>
    <property type="match status" value="1"/>
</dbReference>
<dbReference type="InterPro" id="IPR011333">
    <property type="entry name" value="SKP1/BTB/POZ_sf"/>
</dbReference>
<dbReference type="PROSITE" id="PS50097">
    <property type="entry name" value="BTB"/>
    <property type="match status" value="1"/>
</dbReference>
<dbReference type="PANTHER" id="PTHR47843">
    <property type="entry name" value="BTB DOMAIN-CONTAINING PROTEIN-RELATED"/>
    <property type="match status" value="1"/>
</dbReference>
<dbReference type="PANTHER" id="PTHR47843:SF5">
    <property type="entry name" value="BTB_POZ DOMAIN PROTEIN"/>
    <property type="match status" value="1"/>
</dbReference>